<dbReference type="InterPro" id="IPR003593">
    <property type="entry name" value="AAA+_ATPase"/>
</dbReference>
<proteinExistence type="predicted"/>
<sequence>MSSTDARPALTLDALRLTFHPGTPDERVALDGLSLRMNEGDFAVVIGSNGAGKSTMLNAISGALQPDSGRVLFGAQDVTDLPVHRRAGFIGRVFQDPMLGTAPALSIEENLALAQRRGLRRGFRLALGRGNRERFGDLLAPFGLGLETRMAVLAGKLSGGQRQVLALLMAAMQKPRLLLLDEHTAALDPGTAELVMQATRRIVDEGGLTTLMITHNMQHALDTGNRLLALNAGQVRLDLDAQAKAGLTVEALVQRFGASDDQLLRA</sequence>
<keyword evidence="6" id="KW-1185">Reference proteome</keyword>
<dbReference type="GO" id="GO:0005524">
    <property type="term" value="F:ATP binding"/>
    <property type="evidence" value="ECO:0007669"/>
    <property type="project" value="UniProtKB-KW"/>
</dbReference>
<dbReference type="Proteomes" id="UP001208938">
    <property type="component" value="Unassembled WGS sequence"/>
</dbReference>
<dbReference type="Pfam" id="PF00005">
    <property type="entry name" value="ABC_tran"/>
    <property type="match status" value="1"/>
</dbReference>
<dbReference type="InterPro" id="IPR027417">
    <property type="entry name" value="P-loop_NTPase"/>
</dbReference>
<evidence type="ECO:0000259" key="4">
    <source>
        <dbReference type="PROSITE" id="PS50893"/>
    </source>
</evidence>
<dbReference type="InterPro" id="IPR017871">
    <property type="entry name" value="ABC_transporter-like_CS"/>
</dbReference>
<dbReference type="PANTHER" id="PTHR45772:SF8">
    <property type="entry name" value="HIGH-AFFINITY BRANCHED-CHAIN AMINO ACID TRANSPORT ATP-BINDING PROTEIN"/>
    <property type="match status" value="1"/>
</dbReference>
<dbReference type="PROSITE" id="PS50893">
    <property type="entry name" value="ABC_TRANSPORTER_2"/>
    <property type="match status" value="1"/>
</dbReference>
<dbReference type="RefSeq" id="WP_264506003.1">
    <property type="nucleotide sequence ID" value="NZ_JAPDFL010000001.1"/>
</dbReference>
<organism evidence="5 6">
    <name type="scientific">Pararhodobacter zhoushanensis</name>
    <dbReference type="NCBI Taxonomy" id="2479545"/>
    <lineage>
        <taxon>Bacteria</taxon>
        <taxon>Pseudomonadati</taxon>
        <taxon>Pseudomonadota</taxon>
        <taxon>Alphaproteobacteria</taxon>
        <taxon>Rhodobacterales</taxon>
        <taxon>Paracoccaceae</taxon>
        <taxon>Pararhodobacter</taxon>
    </lineage>
</organism>
<comment type="caution">
    <text evidence="5">The sequence shown here is derived from an EMBL/GenBank/DDBJ whole genome shotgun (WGS) entry which is preliminary data.</text>
</comment>
<dbReference type="Gene3D" id="3.40.50.300">
    <property type="entry name" value="P-loop containing nucleotide triphosphate hydrolases"/>
    <property type="match status" value="1"/>
</dbReference>
<dbReference type="PANTHER" id="PTHR45772">
    <property type="entry name" value="CONSERVED COMPONENT OF ABC TRANSPORTER FOR NATURAL AMINO ACIDS-RELATED"/>
    <property type="match status" value="1"/>
</dbReference>
<dbReference type="InterPro" id="IPR003439">
    <property type="entry name" value="ABC_transporter-like_ATP-bd"/>
</dbReference>
<name>A0ABT3GZS9_9RHOB</name>
<keyword evidence="3 5" id="KW-0067">ATP-binding</keyword>
<evidence type="ECO:0000313" key="5">
    <source>
        <dbReference type="EMBL" id="MCW1933054.1"/>
    </source>
</evidence>
<dbReference type="SUPFAM" id="SSF52540">
    <property type="entry name" value="P-loop containing nucleoside triphosphate hydrolases"/>
    <property type="match status" value="1"/>
</dbReference>
<gene>
    <name evidence="5" type="ORF">OKW52_12505</name>
</gene>
<keyword evidence="1" id="KW-0813">Transport</keyword>
<dbReference type="InterPro" id="IPR051120">
    <property type="entry name" value="ABC_AA/LPS_Transport"/>
</dbReference>
<dbReference type="SMART" id="SM00382">
    <property type="entry name" value="AAA"/>
    <property type="match status" value="1"/>
</dbReference>
<protein>
    <submittedName>
        <fullName evidence="5">ATP-binding cassette domain-containing protein</fullName>
    </submittedName>
</protein>
<evidence type="ECO:0000313" key="6">
    <source>
        <dbReference type="Proteomes" id="UP001208938"/>
    </source>
</evidence>
<feature type="domain" description="ABC transporter" evidence="4">
    <location>
        <begin position="12"/>
        <end position="257"/>
    </location>
</feature>
<dbReference type="PROSITE" id="PS00211">
    <property type="entry name" value="ABC_TRANSPORTER_1"/>
    <property type="match status" value="1"/>
</dbReference>
<accession>A0ABT3GZS9</accession>
<evidence type="ECO:0000256" key="2">
    <source>
        <dbReference type="ARBA" id="ARBA00022741"/>
    </source>
</evidence>
<evidence type="ECO:0000256" key="3">
    <source>
        <dbReference type="ARBA" id="ARBA00022840"/>
    </source>
</evidence>
<evidence type="ECO:0000256" key="1">
    <source>
        <dbReference type="ARBA" id="ARBA00022448"/>
    </source>
</evidence>
<dbReference type="EMBL" id="JAPDFL010000001">
    <property type="protein sequence ID" value="MCW1933054.1"/>
    <property type="molecule type" value="Genomic_DNA"/>
</dbReference>
<keyword evidence="2" id="KW-0547">Nucleotide-binding</keyword>
<reference evidence="5 6" key="1">
    <citation type="submission" date="2022-10" db="EMBL/GenBank/DDBJ databases">
        <title>Pararhodobacter sp. nov., isolated from marine algae.</title>
        <authorList>
            <person name="Choi B.J."/>
            <person name="Kim J.M."/>
            <person name="Lee J.K."/>
            <person name="Choi D.G."/>
            <person name="Jeon C.O."/>
        </authorList>
    </citation>
    <scope>NUCLEOTIDE SEQUENCE [LARGE SCALE GENOMIC DNA]</scope>
    <source>
        <strain evidence="5 6">ZQ420</strain>
    </source>
</reference>